<dbReference type="EnsemblFungi" id="MVLG_06887T0">
    <property type="protein sequence ID" value="MVLG_06887T0"/>
    <property type="gene ID" value="MVLG_06887"/>
</dbReference>
<dbReference type="AlphaFoldDB" id="U5HIN7"/>
<protein>
    <submittedName>
        <fullName evidence="2 3">Uncharacterized protein</fullName>
    </submittedName>
</protein>
<proteinExistence type="predicted"/>
<organism evidence="2">
    <name type="scientific">Microbotryum lychnidis-dioicae (strain p1A1 Lamole / MvSl-1064)</name>
    <name type="common">Anther smut fungus</name>
    <dbReference type="NCBI Taxonomy" id="683840"/>
    <lineage>
        <taxon>Eukaryota</taxon>
        <taxon>Fungi</taxon>
        <taxon>Dikarya</taxon>
        <taxon>Basidiomycota</taxon>
        <taxon>Pucciniomycotina</taxon>
        <taxon>Microbotryomycetes</taxon>
        <taxon>Microbotryales</taxon>
        <taxon>Microbotryaceae</taxon>
        <taxon>Microbotryum</taxon>
    </lineage>
</organism>
<dbReference type="HOGENOM" id="CLU_793582_0_0_1"/>
<feature type="compositionally biased region" description="Basic and acidic residues" evidence="1">
    <location>
        <begin position="317"/>
        <end position="337"/>
    </location>
</feature>
<reference evidence="2 4" key="3">
    <citation type="journal article" date="2015" name="BMC Genomics">
        <title>Sex and parasites: genomic and transcriptomic analysis of Microbotryum lychnidis-dioicae, the biotrophic and plant-castrating anther smut fungus.</title>
        <authorList>
            <person name="Perlin M.H."/>
            <person name="Amselem J."/>
            <person name="Fontanillas E."/>
            <person name="Toh S.S."/>
            <person name="Chen Z."/>
            <person name="Goldberg J."/>
            <person name="Duplessis S."/>
            <person name="Henrissat B."/>
            <person name="Young S."/>
            <person name="Zeng Q."/>
            <person name="Aguileta G."/>
            <person name="Petit E."/>
            <person name="Badouin H."/>
            <person name="Andrews J."/>
            <person name="Razeeq D."/>
            <person name="Gabaldon T."/>
            <person name="Quesneville H."/>
            <person name="Giraud T."/>
            <person name="Hood M.E."/>
            <person name="Schultz D.J."/>
            <person name="Cuomo C.A."/>
        </authorList>
    </citation>
    <scope>NUCLEOTIDE SEQUENCE [LARGE SCALE GENOMIC DNA]</scope>
    <source>
        <strain evidence="4">p1A1 Lamole</strain>
        <strain evidence="2">P1A1 Lamole</strain>
    </source>
</reference>
<feature type="non-terminal residue" evidence="2">
    <location>
        <position position="1"/>
    </location>
</feature>
<dbReference type="InParanoid" id="U5HIN7"/>
<name>U5HIN7_USTV1</name>
<accession>U5HIN7</accession>
<reference evidence="4" key="1">
    <citation type="submission" date="2010-11" db="EMBL/GenBank/DDBJ databases">
        <title>The genome sequence of Microbotryum violaceum strain p1A1 Lamole.</title>
        <authorList>
            <person name="Cuomo C."/>
            <person name="Perlin M."/>
            <person name="Young S.K."/>
            <person name="Zeng Q."/>
            <person name="Gargeya S."/>
            <person name="Alvarado L."/>
            <person name="Berlin A."/>
            <person name="Chapman S.B."/>
            <person name="Chen Z."/>
            <person name="Freedman E."/>
            <person name="Gellesch M."/>
            <person name="Goldberg J."/>
            <person name="Griggs A."/>
            <person name="Gujja S."/>
            <person name="Heilman E."/>
            <person name="Heiman D."/>
            <person name="Howarth C."/>
            <person name="Mehta T."/>
            <person name="Neiman D."/>
            <person name="Pearson M."/>
            <person name="Roberts A."/>
            <person name="Saif S."/>
            <person name="Shea T."/>
            <person name="Shenoy N."/>
            <person name="Sisk P."/>
            <person name="Stolte C."/>
            <person name="Sykes S."/>
            <person name="White J."/>
            <person name="Yandava C."/>
            <person name="Haas B."/>
            <person name="Nusbaum C."/>
            <person name="Birren B."/>
        </authorList>
    </citation>
    <scope>NUCLEOTIDE SEQUENCE [LARGE SCALE GENOMIC DNA]</scope>
    <source>
        <strain evidence="4">p1A1 Lamole</strain>
    </source>
</reference>
<gene>
    <name evidence="2" type="ORF">MVLG_06887</name>
</gene>
<dbReference type="EMBL" id="AEIJ01000925">
    <property type="status" value="NOT_ANNOTATED_CDS"/>
    <property type="molecule type" value="Genomic_DNA"/>
</dbReference>
<sequence length="350" mass="38894">SASPTPSPNHPMPLAIHAKLQPALASAKDKGHRVFARDKLYWPPGTVPVPGVKQYVVGTPRELYQRLWASDSAQNENCYYEIIDASLPSCYYIDVEFKRPSIDNPAKMALLTRNAASYFPGAELEDVRQRIIAVLLSTAGTLFEELYAERVLTDLLNKIRVSLRRRLGVDLAGRPITVLSASTSSKLSFHIVFPIGMDSHLTSSAALSFELASAIRGFCIQSLSDMIKDNIPDRMIAISPSLLFLQLTGQGKGSYVFDLVPYGQHQLYRLGGNSKARQGRPLRPVLMPDQATRIIGDNDMRFRFKDVFPTSSLRTPHGIEHLSSRRDGYHLERDPPAIHHQLPPGTPLVN</sequence>
<evidence type="ECO:0000313" key="2">
    <source>
        <dbReference type="EMBL" id="KDE02552.1"/>
    </source>
</evidence>
<dbReference type="OrthoDB" id="2540399at2759"/>
<keyword evidence="4" id="KW-1185">Reference proteome</keyword>
<dbReference type="EMBL" id="GL541806">
    <property type="protein sequence ID" value="KDE02552.1"/>
    <property type="molecule type" value="Genomic_DNA"/>
</dbReference>
<reference evidence="3" key="4">
    <citation type="submission" date="2015-06" db="UniProtKB">
        <authorList>
            <consortium name="EnsemblFungi"/>
        </authorList>
    </citation>
    <scope>IDENTIFICATION</scope>
</reference>
<evidence type="ECO:0000313" key="3">
    <source>
        <dbReference type="EnsemblFungi" id="MVLG_06887T0"/>
    </source>
</evidence>
<evidence type="ECO:0000313" key="4">
    <source>
        <dbReference type="Proteomes" id="UP000017200"/>
    </source>
</evidence>
<dbReference type="Proteomes" id="UP000017200">
    <property type="component" value="Unassembled WGS sequence"/>
</dbReference>
<evidence type="ECO:0000256" key="1">
    <source>
        <dbReference type="SAM" id="MobiDB-lite"/>
    </source>
</evidence>
<reference evidence="2" key="2">
    <citation type="submission" date="2010-11" db="EMBL/GenBank/DDBJ databases">
        <authorList>
            <consortium name="The Broad Institute Genome Sequencing Platform"/>
            <person name="Earl A."/>
            <person name="Ward D."/>
            <person name="Feldgarden M."/>
            <person name="Gevers D."/>
            <person name="Butler R."/>
            <person name="Young S.K."/>
            <person name="Zeng Q."/>
            <person name="Gargeya S."/>
            <person name="Fitzgerald M."/>
            <person name="Haas B."/>
            <person name="Abouelleil A."/>
            <person name="Alvarado L."/>
            <person name="Arachchi H.M."/>
            <person name="Berlin A."/>
            <person name="Brown A."/>
            <person name="Chapman S.B."/>
            <person name="Chen Z."/>
            <person name="Dunbar C."/>
            <person name="Freedman E."/>
            <person name="Gearin G."/>
            <person name="Gellesch M."/>
            <person name="Goldberg J."/>
            <person name="Griggs A."/>
            <person name="Gujja S."/>
            <person name="Heilman E."/>
            <person name="Heiman D."/>
            <person name="Howarth C."/>
            <person name="Larson L."/>
            <person name="Lui A."/>
            <person name="MacDonald P.J.P."/>
            <person name="Mehta T."/>
            <person name="Montmayeur A."/>
            <person name="Murphy C."/>
            <person name="Neiman D."/>
            <person name="Pearson M."/>
            <person name="Priest M."/>
            <person name="Roberts A."/>
            <person name="Saif S."/>
            <person name="Shea T."/>
            <person name="Shenoy N."/>
            <person name="Sisk P."/>
            <person name="Stolte C."/>
            <person name="Sykes S."/>
            <person name="White J."/>
            <person name="Yandava C."/>
            <person name="Wortman J."/>
            <person name="Nusbaum C."/>
            <person name="Birren B."/>
        </authorList>
    </citation>
    <scope>NUCLEOTIDE SEQUENCE</scope>
    <source>
        <strain evidence="2">P1A1 Lamole</strain>
    </source>
</reference>
<feature type="region of interest" description="Disordered" evidence="1">
    <location>
        <begin position="315"/>
        <end position="350"/>
    </location>
</feature>